<keyword evidence="3" id="KW-0536">Nodulation</keyword>
<keyword evidence="5 7" id="KW-0067">ATP-binding</keyword>
<dbReference type="InterPro" id="IPR027417">
    <property type="entry name" value="P-loop_NTPase"/>
</dbReference>
<evidence type="ECO:0000259" key="6">
    <source>
        <dbReference type="PROSITE" id="PS50893"/>
    </source>
</evidence>
<proteinExistence type="inferred from homology"/>
<feature type="domain" description="ABC transporter" evidence="6">
    <location>
        <begin position="2"/>
        <end position="237"/>
    </location>
</feature>
<dbReference type="PANTHER" id="PTHR42711">
    <property type="entry name" value="ABC TRANSPORTER ATP-BINDING PROTEIN"/>
    <property type="match status" value="1"/>
</dbReference>
<dbReference type="CDD" id="cd03266">
    <property type="entry name" value="ABC_NatA_sodium_exporter"/>
    <property type="match status" value="1"/>
</dbReference>
<dbReference type="Pfam" id="PF00005">
    <property type="entry name" value="ABC_tran"/>
    <property type="match status" value="1"/>
</dbReference>
<dbReference type="PANTHER" id="PTHR42711:SF5">
    <property type="entry name" value="ABC TRANSPORTER ATP-BINDING PROTEIN NATA"/>
    <property type="match status" value="1"/>
</dbReference>
<evidence type="ECO:0000313" key="7">
    <source>
        <dbReference type="EMBL" id="QDT91346.1"/>
    </source>
</evidence>
<dbReference type="SMART" id="SM00382">
    <property type="entry name" value="AAA"/>
    <property type="match status" value="1"/>
</dbReference>
<dbReference type="RefSeq" id="WP_145228155.1">
    <property type="nucleotide sequence ID" value="NZ_CP036343.1"/>
</dbReference>
<dbReference type="GO" id="GO:0005524">
    <property type="term" value="F:ATP binding"/>
    <property type="evidence" value="ECO:0007669"/>
    <property type="project" value="UniProtKB-KW"/>
</dbReference>
<dbReference type="Gene3D" id="3.40.50.300">
    <property type="entry name" value="P-loop containing nucleotide triphosphate hydrolases"/>
    <property type="match status" value="1"/>
</dbReference>
<dbReference type="OrthoDB" id="9795548at2"/>
<dbReference type="InterPro" id="IPR003439">
    <property type="entry name" value="ABC_transporter-like_ATP-bd"/>
</dbReference>
<dbReference type="KEGG" id="gax:Pan161_30030"/>
<evidence type="ECO:0000256" key="1">
    <source>
        <dbReference type="ARBA" id="ARBA00005417"/>
    </source>
</evidence>
<evidence type="ECO:0000256" key="3">
    <source>
        <dbReference type="ARBA" id="ARBA00022458"/>
    </source>
</evidence>
<keyword evidence="8" id="KW-1185">Reference proteome</keyword>
<keyword evidence="2" id="KW-0813">Transport</keyword>
<evidence type="ECO:0000256" key="4">
    <source>
        <dbReference type="ARBA" id="ARBA00022741"/>
    </source>
</evidence>
<dbReference type="InterPro" id="IPR003593">
    <property type="entry name" value="AAA+_ATPase"/>
</dbReference>
<evidence type="ECO:0000256" key="2">
    <source>
        <dbReference type="ARBA" id="ARBA00022448"/>
    </source>
</evidence>
<gene>
    <name evidence="7" type="primary">ybhF_5</name>
    <name evidence="7" type="ORF">Pan161_30030</name>
</gene>
<dbReference type="SUPFAM" id="SSF52540">
    <property type="entry name" value="P-loop containing nucleoside triphosphate hydrolases"/>
    <property type="match status" value="1"/>
</dbReference>
<name>A0A517VEB9_9PLAN</name>
<reference evidence="7 8" key="1">
    <citation type="submission" date="2019-02" db="EMBL/GenBank/DDBJ databases">
        <title>Deep-cultivation of Planctomycetes and their phenomic and genomic characterization uncovers novel biology.</title>
        <authorList>
            <person name="Wiegand S."/>
            <person name="Jogler M."/>
            <person name="Boedeker C."/>
            <person name="Pinto D."/>
            <person name="Vollmers J."/>
            <person name="Rivas-Marin E."/>
            <person name="Kohn T."/>
            <person name="Peeters S.H."/>
            <person name="Heuer A."/>
            <person name="Rast P."/>
            <person name="Oberbeckmann S."/>
            <person name="Bunk B."/>
            <person name="Jeske O."/>
            <person name="Meyerdierks A."/>
            <person name="Storesund J.E."/>
            <person name="Kallscheuer N."/>
            <person name="Luecker S."/>
            <person name="Lage O.M."/>
            <person name="Pohl T."/>
            <person name="Merkel B.J."/>
            <person name="Hornburger P."/>
            <person name="Mueller R.-W."/>
            <person name="Bruemmer F."/>
            <person name="Labrenz M."/>
            <person name="Spormann A.M."/>
            <person name="Op den Camp H."/>
            <person name="Overmann J."/>
            <person name="Amann R."/>
            <person name="Jetten M.S.M."/>
            <person name="Mascher T."/>
            <person name="Medema M.H."/>
            <person name="Devos D.P."/>
            <person name="Kaster A.-K."/>
            <person name="Ovreas L."/>
            <person name="Rohde M."/>
            <person name="Galperin M.Y."/>
            <person name="Jogler C."/>
        </authorList>
    </citation>
    <scope>NUCLEOTIDE SEQUENCE [LARGE SCALE GENOMIC DNA]</scope>
    <source>
        <strain evidence="7 8">Pan161</strain>
    </source>
</reference>
<dbReference type="EMBL" id="CP036343">
    <property type="protein sequence ID" value="QDT91346.1"/>
    <property type="molecule type" value="Genomic_DNA"/>
</dbReference>
<dbReference type="PROSITE" id="PS50893">
    <property type="entry name" value="ABC_TRANSPORTER_2"/>
    <property type="match status" value="1"/>
</dbReference>
<dbReference type="GO" id="GO:0016887">
    <property type="term" value="F:ATP hydrolysis activity"/>
    <property type="evidence" value="ECO:0007669"/>
    <property type="project" value="InterPro"/>
</dbReference>
<evidence type="ECO:0000313" key="8">
    <source>
        <dbReference type="Proteomes" id="UP000316855"/>
    </source>
</evidence>
<keyword evidence="4" id="KW-0547">Nucleotide-binding</keyword>
<dbReference type="InterPro" id="IPR050763">
    <property type="entry name" value="ABC_transporter_ATP-binding"/>
</dbReference>
<dbReference type="AlphaFoldDB" id="A0A517VEB9"/>
<comment type="similarity">
    <text evidence="1">Belongs to the ABC transporter superfamily.</text>
</comment>
<accession>A0A517VEB9</accession>
<protein>
    <submittedName>
        <fullName evidence="7">Putative ABC transporter ATP-binding protein YbhF</fullName>
    </submittedName>
</protein>
<dbReference type="Proteomes" id="UP000316855">
    <property type="component" value="Chromosome"/>
</dbReference>
<evidence type="ECO:0000256" key="5">
    <source>
        <dbReference type="ARBA" id="ARBA00022840"/>
    </source>
</evidence>
<sequence length="253" mass="28281">MIHVEGLSKSFDDLRRGSIVALDSVSFDVQAGEIFGLLGPNGAGKTTCLRMLSTVLQPTGGSATVAGFDVATHPQDVRSQIGFMSCNTGIYDRMTAWEMVEYFGRLYGIEEQELQQRLDRIFTTLQMQEIKDMLGSKMSTGMKQKVSIARTIIHDPPVLIFDEPTTGLDVLVARAVLKTIEALREEGKCIIFSTHIMREVEKLCDRVAVIYKGKILAIGSIPELEEQYHESDMEELFFSLIQQHEDQLAMKAQ</sequence>
<organism evidence="7 8">
    <name type="scientific">Gimesia algae</name>
    <dbReference type="NCBI Taxonomy" id="2527971"/>
    <lineage>
        <taxon>Bacteria</taxon>
        <taxon>Pseudomonadati</taxon>
        <taxon>Planctomycetota</taxon>
        <taxon>Planctomycetia</taxon>
        <taxon>Planctomycetales</taxon>
        <taxon>Planctomycetaceae</taxon>
        <taxon>Gimesia</taxon>
    </lineage>
</organism>